<protein>
    <submittedName>
        <fullName evidence="2">Uncharacterized protein</fullName>
    </submittedName>
</protein>
<keyword evidence="3" id="KW-1185">Reference proteome</keyword>
<keyword evidence="1" id="KW-1133">Transmembrane helix</keyword>
<proteinExistence type="predicted"/>
<feature type="transmembrane region" description="Helical" evidence="1">
    <location>
        <begin position="105"/>
        <end position="128"/>
    </location>
</feature>
<dbReference type="AlphaFoldDB" id="A0A9X2XPP4"/>
<reference evidence="2" key="1">
    <citation type="submission" date="2022-09" db="EMBL/GenBank/DDBJ databases">
        <authorList>
            <person name="Yuan C."/>
            <person name="Ke Z."/>
        </authorList>
    </citation>
    <scope>NUCLEOTIDE SEQUENCE</scope>
    <source>
        <strain evidence="2">LB-8</strain>
    </source>
</reference>
<dbReference type="RefSeq" id="WP_279298868.1">
    <property type="nucleotide sequence ID" value="NZ_JAOTIF010000020.1"/>
</dbReference>
<feature type="transmembrane region" description="Helical" evidence="1">
    <location>
        <begin position="75"/>
        <end position="93"/>
    </location>
</feature>
<organism evidence="2 3">
    <name type="scientific">Paraflavisolibacter caeni</name>
    <dbReference type="NCBI Taxonomy" id="2982496"/>
    <lineage>
        <taxon>Bacteria</taxon>
        <taxon>Pseudomonadati</taxon>
        <taxon>Bacteroidota</taxon>
        <taxon>Chitinophagia</taxon>
        <taxon>Chitinophagales</taxon>
        <taxon>Chitinophagaceae</taxon>
        <taxon>Paraflavisolibacter</taxon>
    </lineage>
</organism>
<evidence type="ECO:0000313" key="2">
    <source>
        <dbReference type="EMBL" id="MCU7551429.1"/>
    </source>
</evidence>
<dbReference type="EMBL" id="JAOTIF010000020">
    <property type="protein sequence ID" value="MCU7551429.1"/>
    <property type="molecule type" value="Genomic_DNA"/>
</dbReference>
<accession>A0A9X2XPP4</accession>
<comment type="caution">
    <text evidence="2">The sequence shown here is derived from an EMBL/GenBank/DDBJ whole genome shotgun (WGS) entry which is preliminary data.</text>
</comment>
<feature type="transmembrane region" description="Helical" evidence="1">
    <location>
        <begin position="12"/>
        <end position="38"/>
    </location>
</feature>
<reference evidence="2" key="2">
    <citation type="submission" date="2023-04" db="EMBL/GenBank/DDBJ databases">
        <title>Paracnuella aquatica gen. nov., sp. nov., a member of the family Chitinophagaceae isolated from a hot spring.</title>
        <authorList>
            <person name="Wang C."/>
        </authorList>
    </citation>
    <scope>NUCLEOTIDE SEQUENCE</scope>
    <source>
        <strain evidence="2">LB-8</strain>
    </source>
</reference>
<dbReference type="Proteomes" id="UP001155483">
    <property type="component" value="Unassembled WGS sequence"/>
</dbReference>
<sequence>MNKGIIYWLRWSAVLPCAFLAAIFTSVLIRTVLFYTVFLFFPPNNIAEVMLTPVLNAAGFVFFGSIIAPERNKKSLAILFVLCMAVIGIFVFLDLTGAGWNGYKFQFRNGVTTCLMGILGACVGMSLVKGRIKRQQSR</sequence>
<feature type="transmembrane region" description="Helical" evidence="1">
    <location>
        <begin position="50"/>
        <end position="68"/>
    </location>
</feature>
<keyword evidence="1" id="KW-0472">Membrane</keyword>
<name>A0A9X2XPP4_9BACT</name>
<evidence type="ECO:0000313" key="3">
    <source>
        <dbReference type="Proteomes" id="UP001155483"/>
    </source>
</evidence>
<evidence type="ECO:0000256" key="1">
    <source>
        <dbReference type="SAM" id="Phobius"/>
    </source>
</evidence>
<gene>
    <name evidence="2" type="ORF">OCK74_20065</name>
</gene>
<keyword evidence="1" id="KW-0812">Transmembrane</keyword>